<evidence type="ECO:0000313" key="2">
    <source>
        <dbReference type="Proteomes" id="UP000014227"/>
    </source>
</evidence>
<reference evidence="2" key="1">
    <citation type="submission" date="2013-03" db="EMBL/GenBank/DDBJ databases">
        <title>Genome sequence of Chthonomonas calidirosea, the first sequenced genome from the Armatimonadetes phylum (formally candidate division OP10).</title>
        <authorList>
            <person name="Lee K.C.Y."/>
            <person name="Morgan X.C."/>
            <person name="Dunfield P.F."/>
            <person name="Tamas I."/>
            <person name="Houghton K.M."/>
            <person name="Vyssotski M."/>
            <person name="Ryan J.L.J."/>
            <person name="Lagutin K."/>
            <person name="McDonald I.R."/>
            <person name="Stott M.B."/>
        </authorList>
    </citation>
    <scope>NUCLEOTIDE SEQUENCE [LARGE SCALE GENOMIC DNA]</scope>
    <source>
        <strain evidence="2">DSM 23976 / ICMP 18418 / T49</strain>
    </source>
</reference>
<accession>S0EYD1</accession>
<dbReference type="InterPro" id="IPR021266">
    <property type="entry name" value="Kdo_hydroxlase"/>
</dbReference>
<dbReference type="HOGENOM" id="CLU_083861_0_0_0"/>
<dbReference type="AlphaFoldDB" id="S0EYD1"/>
<organism evidence="1 2">
    <name type="scientific">Chthonomonas calidirosea (strain DSM 23976 / ICMP 18418 / T49)</name>
    <dbReference type="NCBI Taxonomy" id="1303518"/>
    <lineage>
        <taxon>Bacteria</taxon>
        <taxon>Bacillati</taxon>
        <taxon>Armatimonadota</taxon>
        <taxon>Chthonomonadia</taxon>
        <taxon>Chthonomonadales</taxon>
        <taxon>Chthonomonadaceae</taxon>
        <taxon>Chthonomonas</taxon>
    </lineage>
</organism>
<dbReference type="RefSeq" id="WP_016482387.1">
    <property type="nucleotide sequence ID" value="NC_021487.1"/>
</dbReference>
<dbReference type="EMBL" id="HF951689">
    <property type="protein sequence ID" value="CCW34837.1"/>
    <property type="molecule type" value="Genomic_DNA"/>
</dbReference>
<name>S0EYD1_CHTCT</name>
<gene>
    <name evidence="1" type="ORF">CCALI_01015</name>
</gene>
<dbReference type="eggNOG" id="ENOG502Z7Z3">
    <property type="taxonomic scope" value="Bacteria"/>
</dbReference>
<keyword evidence="2" id="KW-1185">Reference proteome</keyword>
<protein>
    <submittedName>
        <fullName evidence="1">3-deoxy-D-manno-oct-2-ulosonic acid (Kdo) hydroxylase</fullName>
    </submittedName>
</protein>
<dbReference type="OrthoDB" id="21302at2"/>
<dbReference type="InParanoid" id="S0EYD1"/>
<dbReference type="KEGG" id="ccz:CCALI_01015"/>
<dbReference type="Pfam" id="PF11004">
    <property type="entry name" value="Kdo_hydroxy"/>
    <property type="match status" value="1"/>
</dbReference>
<evidence type="ECO:0000313" key="1">
    <source>
        <dbReference type="EMBL" id="CCW34837.1"/>
    </source>
</evidence>
<proteinExistence type="predicted"/>
<dbReference type="Proteomes" id="UP000014227">
    <property type="component" value="Chromosome I"/>
</dbReference>
<sequence>MQLVPIQLEQIGQPHYTAQLYEHLEKGNILLLEKTPFAPNEEDAAFLRGQHQADTKIHKNIAYKTPLDKLTGAQNETPEDAQRLKRIMKAYAQGALQFLANLLPAYAKAWKVDYASFRPFEEQGRDLPLSRRNDLMHVDAFPTRPTHGGRILRLFTNISPDRDRVWVTAGPFEQLAQRYAKEAGLQKVTALPATLQRTGAYITRMLGVRSDVPSPYDQFMMGFHHFLKANESFQKNERLFTFHFPPGASWICFTDQIAHAVTSGQYALEQTCIVPRSAMQFPELAPVAVLERLAGKPLAPSA</sequence>
<dbReference type="PATRIC" id="fig|1303518.3.peg.1028"/>